<evidence type="ECO:0000259" key="4">
    <source>
        <dbReference type="Pfam" id="PF07626"/>
    </source>
</evidence>
<dbReference type="InterPro" id="IPR013039">
    <property type="entry name" value="DUF1588"/>
</dbReference>
<evidence type="ECO:0000313" key="9">
    <source>
        <dbReference type="Proteomes" id="UP000219329"/>
    </source>
</evidence>
<feature type="domain" description="DUF1592" evidence="6">
    <location>
        <begin position="455"/>
        <end position="581"/>
    </location>
</feature>
<dbReference type="AlphaFoldDB" id="A0A2A5WAH1"/>
<evidence type="ECO:0000313" key="8">
    <source>
        <dbReference type="EMBL" id="PDH33361.1"/>
    </source>
</evidence>
<dbReference type="EMBL" id="NTJZ01000009">
    <property type="protein sequence ID" value="PDH33361.1"/>
    <property type="molecule type" value="Genomic_DNA"/>
</dbReference>
<reference evidence="8 9" key="1">
    <citation type="submission" date="2017-08" db="EMBL/GenBank/DDBJ databases">
        <title>Fine stratification of microbial communities through a metagenomic profile of the photic zone.</title>
        <authorList>
            <person name="Haro-Moreno J.M."/>
            <person name="Lopez-Perez M."/>
            <person name="De La Torre J."/>
            <person name="Picazo A."/>
            <person name="Camacho A."/>
            <person name="Rodriguez-Valera F."/>
        </authorList>
    </citation>
    <scope>NUCLEOTIDE SEQUENCE [LARGE SCALE GENOMIC DNA]</scope>
    <source>
        <strain evidence="8">MED-G28</strain>
    </source>
</reference>
<accession>A0A2A5WAH1</accession>
<evidence type="ECO:0000256" key="1">
    <source>
        <dbReference type="SAM" id="MobiDB-lite"/>
    </source>
</evidence>
<evidence type="ECO:0000259" key="5">
    <source>
        <dbReference type="Pfam" id="PF07627"/>
    </source>
</evidence>
<dbReference type="Pfam" id="PF07624">
    <property type="entry name" value="PSD2"/>
    <property type="match status" value="1"/>
</dbReference>
<gene>
    <name evidence="8" type="ORF">CNF02_09240</name>
</gene>
<evidence type="ECO:0000259" key="3">
    <source>
        <dbReference type="Pfam" id="PF07624"/>
    </source>
</evidence>
<evidence type="ECO:0000259" key="7">
    <source>
        <dbReference type="Pfam" id="PF07637"/>
    </source>
</evidence>
<evidence type="ECO:0000259" key="6">
    <source>
        <dbReference type="Pfam" id="PF07631"/>
    </source>
</evidence>
<dbReference type="InterPro" id="IPR013042">
    <property type="entry name" value="DUF1592"/>
</dbReference>
<feature type="domain" description="DUF1585" evidence="3">
    <location>
        <begin position="727"/>
        <end position="801"/>
    </location>
</feature>
<keyword evidence="2" id="KW-0732">Signal</keyword>
<sequence length="804" mass="88605">MNKLTTLLVCTMFVVGQASADSFEAEVKPMLEASCLLCHGEGTVTPLNMQELSYDLGDAEVYRTWQHIYNRIERGQMPPMEVSDTVQSLIDNALTALKPALVDANIASRGGSRAELRRLTQLEYAYSLQDLLHLDAETATALASELPAAADTGGFNTVAKNQDISALHVRGYLRAADRALDAAIQLGPRPESERFEIEYRKSGYLYTLSTQEVFGLGVTKLLDDGVATFFDAVSTYAFYTESEGYNVPSPGRYRVTLDAYPYQADSPVILTLYSGKKQGIVASLDNLIGSFDLVEPEGRVVEVTTYLEPGMLVGPSLADVDLRGENPGIYYLPENFVTDYRGEGIAMKSMVIEGPLNDVWPPASTNKLLTGIDFDESGQIELSKPAMDHINEIVETFAQRAFRRPLAEGEAKLYADMAIPLLEDGRPFLEALRVPLRTVLNSPSFLYQDGASGVLDDYSLASRLSYFLWRSMPDDALLAVAEAGRLSEPAELARQVERMLDDPKSKRFVKDFVGQAYRLYEINSTSPDTGLYPEFNDLLGQAMVAESELFYEELIRENLSLTNLVRADFTFLNRRLAEHYRVPGIEGQQMRKVMLPEGSVRGGLLSQSSIHKITANGTTTSPIPRGNFVLANLLGRPAPPPPPNVGGVEPDTRGTTTIREQLAAHRDSTICAGCHKTIDPPGFALESFDPIGGFRDQYRAVGDFSEILQYAPYQLGLPVDASGITSDGASFRGFADYQQVLLDTEMDAISYNLADQLITFSTGAQVEFSDRDAVNEILSLTKDQNYPLRTMIHEVVASDLFRTR</sequence>
<dbReference type="Pfam" id="PF07637">
    <property type="entry name" value="PSD5"/>
    <property type="match status" value="1"/>
</dbReference>
<dbReference type="InterPro" id="IPR013043">
    <property type="entry name" value="DUF1595"/>
</dbReference>
<feature type="domain" description="DUF1595" evidence="7">
    <location>
        <begin position="391"/>
        <end position="447"/>
    </location>
</feature>
<dbReference type="InterPro" id="IPR013036">
    <property type="entry name" value="DUF1587"/>
</dbReference>
<name>A0A2A5WAH1_9GAMM</name>
<feature type="chain" id="PRO_5012834096" description="Cytochrome c domain-containing protein" evidence="2">
    <location>
        <begin position="21"/>
        <end position="804"/>
    </location>
</feature>
<dbReference type="Proteomes" id="UP000219329">
    <property type="component" value="Unassembled WGS sequence"/>
</dbReference>
<evidence type="ECO:0008006" key="10">
    <source>
        <dbReference type="Google" id="ProtNLM"/>
    </source>
</evidence>
<feature type="domain" description="DUF1587" evidence="4">
    <location>
        <begin position="117"/>
        <end position="184"/>
    </location>
</feature>
<feature type="region of interest" description="Disordered" evidence="1">
    <location>
        <begin position="634"/>
        <end position="653"/>
    </location>
</feature>
<feature type="domain" description="DUF1588" evidence="5">
    <location>
        <begin position="601"/>
        <end position="697"/>
    </location>
</feature>
<evidence type="ECO:0000256" key="2">
    <source>
        <dbReference type="SAM" id="SignalP"/>
    </source>
</evidence>
<dbReference type="Pfam" id="PF07631">
    <property type="entry name" value="PSD4"/>
    <property type="match status" value="1"/>
</dbReference>
<dbReference type="Pfam" id="PF07627">
    <property type="entry name" value="PSCyt3"/>
    <property type="match status" value="1"/>
</dbReference>
<proteinExistence type="predicted"/>
<feature type="signal peptide" evidence="2">
    <location>
        <begin position="1"/>
        <end position="20"/>
    </location>
</feature>
<dbReference type="Pfam" id="PF07626">
    <property type="entry name" value="PSD3"/>
    <property type="match status" value="1"/>
</dbReference>
<dbReference type="InterPro" id="IPR011478">
    <property type="entry name" value="DUF1585"/>
</dbReference>
<protein>
    <recommendedName>
        <fullName evidence="10">Cytochrome c domain-containing protein</fullName>
    </recommendedName>
</protein>
<comment type="caution">
    <text evidence="8">The sequence shown here is derived from an EMBL/GenBank/DDBJ whole genome shotgun (WGS) entry which is preliminary data.</text>
</comment>
<organism evidence="8 9">
    <name type="scientific">OM182 bacterium MED-G28</name>
    <dbReference type="NCBI Taxonomy" id="1986256"/>
    <lineage>
        <taxon>Bacteria</taxon>
        <taxon>Pseudomonadati</taxon>
        <taxon>Pseudomonadota</taxon>
        <taxon>Gammaproteobacteria</taxon>
        <taxon>OMG group</taxon>
        <taxon>OM182 clade</taxon>
    </lineage>
</organism>